<dbReference type="EMBL" id="FNAG01000001">
    <property type="protein sequence ID" value="SDD17391.1"/>
    <property type="molecule type" value="Genomic_DNA"/>
</dbReference>
<accession>A0A1G6SL83</accession>
<gene>
    <name evidence="2" type="ORF">SAMN04488509_101561</name>
</gene>
<reference evidence="2 3" key="1">
    <citation type="submission" date="2016-10" db="EMBL/GenBank/DDBJ databases">
        <authorList>
            <person name="de Groot N.N."/>
        </authorList>
    </citation>
    <scope>NUCLEOTIDE SEQUENCE [LARGE SCALE GENOMIC DNA]</scope>
    <source>
        <strain evidence="2 3">DSM 16957</strain>
    </source>
</reference>
<dbReference type="RefSeq" id="WP_091238541.1">
    <property type="nucleotide sequence ID" value="NZ_FNAG01000001.1"/>
</dbReference>
<evidence type="ECO:0000256" key="1">
    <source>
        <dbReference type="SAM" id="MobiDB-lite"/>
    </source>
</evidence>
<sequence>MDTIPFRFESHGGFGEVKGLARLDEFGLELQFSTRDAVFGVIKSEMRSLRIPLDTLLSVRFSAGFLWLMPVIELRVRDLNVLQGLPESEEGRVKLRVKFGERHDARGFVRDLEAMRTHFRIQMLDRTLDRMTSHLPGREPPPAPLQSELAPPAAPPSTRSGNVISMGGGPLGSRPRDSQSET</sequence>
<feature type="region of interest" description="Disordered" evidence="1">
    <location>
        <begin position="132"/>
        <end position="182"/>
    </location>
</feature>
<proteinExistence type="predicted"/>
<keyword evidence="3" id="KW-1185">Reference proteome</keyword>
<organism evidence="2 3">
    <name type="scientific">Aquimonas voraii</name>
    <dbReference type="NCBI Taxonomy" id="265719"/>
    <lineage>
        <taxon>Bacteria</taxon>
        <taxon>Pseudomonadati</taxon>
        <taxon>Pseudomonadota</taxon>
        <taxon>Gammaproteobacteria</taxon>
        <taxon>Lysobacterales</taxon>
        <taxon>Lysobacteraceae</taxon>
        <taxon>Aquimonas</taxon>
    </lineage>
</organism>
<evidence type="ECO:0000313" key="2">
    <source>
        <dbReference type="EMBL" id="SDD17391.1"/>
    </source>
</evidence>
<dbReference type="AlphaFoldDB" id="A0A1G6SL83"/>
<name>A0A1G6SL83_9GAMM</name>
<evidence type="ECO:0000313" key="3">
    <source>
        <dbReference type="Proteomes" id="UP000199603"/>
    </source>
</evidence>
<dbReference type="Proteomes" id="UP000199603">
    <property type="component" value="Unassembled WGS sequence"/>
</dbReference>
<protein>
    <submittedName>
        <fullName evidence="2">Uncharacterized protein</fullName>
    </submittedName>
</protein>